<evidence type="ECO:0000256" key="1">
    <source>
        <dbReference type="ARBA" id="ARBA00004141"/>
    </source>
</evidence>
<evidence type="ECO:0000256" key="6">
    <source>
        <dbReference type="ARBA" id="ARBA00023136"/>
    </source>
</evidence>
<evidence type="ECO:0000313" key="9">
    <source>
        <dbReference type="Proteomes" id="UP000824540"/>
    </source>
</evidence>
<dbReference type="EMBL" id="JAFBMS010000013">
    <property type="protein sequence ID" value="KAG9347295.1"/>
    <property type="molecule type" value="Genomic_DNA"/>
</dbReference>
<feature type="transmembrane region" description="Helical" evidence="7">
    <location>
        <begin position="145"/>
        <end position="163"/>
    </location>
</feature>
<dbReference type="Gene3D" id="1.20.1530.20">
    <property type="match status" value="1"/>
</dbReference>
<keyword evidence="4" id="KW-0769">Symport</keyword>
<protein>
    <recommendedName>
        <fullName evidence="10">Solute carrier family 10 member 1</fullName>
    </recommendedName>
</protein>
<dbReference type="OrthoDB" id="203097at2759"/>
<dbReference type="PANTHER" id="PTHR10361:SF40">
    <property type="entry name" value="HEPATIC SODIUM_BILE ACID COTRANSPORTER"/>
    <property type="match status" value="1"/>
</dbReference>
<feature type="transmembrane region" description="Helical" evidence="7">
    <location>
        <begin position="73"/>
        <end position="97"/>
    </location>
</feature>
<dbReference type="PANTHER" id="PTHR10361">
    <property type="entry name" value="SODIUM-BILE ACID COTRANSPORTER"/>
    <property type="match status" value="1"/>
</dbReference>
<keyword evidence="4" id="KW-0813">Transport</keyword>
<evidence type="ECO:0000256" key="3">
    <source>
        <dbReference type="ARBA" id="ARBA00022692"/>
    </source>
</evidence>
<evidence type="ECO:0000256" key="7">
    <source>
        <dbReference type="SAM" id="Phobius"/>
    </source>
</evidence>
<comment type="caution">
    <text evidence="8">The sequence shown here is derived from an EMBL/GenBank/DDBJ whole genome shotgun (WGS) entry which is preliminary data.</text>
</comment>
<feature type="transmembrane region" description="Helical" evidence="7">
    <location>
        <begin position="109"/>
        <end position="133"/>
    </location>
</feature>
<feature type="transmembrane region" description="Helical" evidence="7">
    <location>
        <begin position="46"/>
        <end position="67"/>
    </location>
</feature>
<dbReference type="InterPro" id="IPR038770">
    <property type="entry name" value="Na+/solute_symporter_sf"/>
</dbReference>
<keyword evidence="6 7" id="KW-0472">Membrane</keyword>
<dbReference type="AlphaFoldDB" id="A0A8T2P401"/>
<evidence type="ECO:0008006" key="10">
    <source>
        <dbReference type="Google" id="ProtNLM"/>
    </source>
</evidence>
<dbReference type="GO" id="GO:0016020">
    <property type="term" value="C:membrane"/>
    <property type="evidence" value="ECO:0007669"/>
    <property type="project" value="UniProtKB-SubCell"/>
</dbReference>
<dbReference type="InterPro" id="IPR002657">
    <property type="entry name" value="BilAc:Na_symport/Acr3"/>
</dbReference>
<accession>A0A8T2P401</accession>
<feature type="transmembrane region" description="Helical" evidence="7">
    <location>
        <begin position="237"/>
        <end position="260"/>
    </location>
</feature>
<comment type="similarity">
    <text evidence="2">Belongs to the bile acid:sodium symporter (BASS) (TC 2.A.28) family.</text>
</comment>
<dbReference type="Proteomes" id="UP000824540">
    <property type="component" value="Unassembled WGS sequence"/>
</dbReference>
<evidence type="ECO:0000256" key="2">
    <source>
        <dbReference type="ARBA" id="ARBA00006528"/>
    </source>
</evidence>
<dbReference type="GO" id="GO:0008508">
    <property type="term" value="F:bile acid:sodium symporter activity"/>
    <property type="evidence" value="ECO:0007669"/>
    <property type="project" value="TreeGrafter"/>
</dbReference>
<organism evidence="8 9">
    <name type="scientific">Albula glossodonta</name>
    <name type="common">roundjaw bonefish</name>
    <dbReference type="NCBI Taxonomy" id="121402"/>
    <lineage>
        <taxon>Eukaryota</taxon>
        <taxon>Metazoa</taxon>
        <taxon>Chordata</taxon>
        <taxon>Craniata</taxon>
        <taxon>Vertebrata</taxon>
        <taxon>Euteleostomi</taxon>
        <taxon>Actinopterygii</taxon>
        <taxon>Neopterygii</taxon>
        <taxon>Teleostei</taxon>
        <taxon>Albuliformes</taxon>
        <taxon>Albulidae</taxon>
        <taxon>Albula</taxon>
    </lineage>
</organism>
<comment type="subcellular location">
    <subcellularLocation>
        <location evidence="1">Membrane</location>
        <topology evidence="1">Multi-pass membrane protein</topology>
    </subcellularLocation>
</comment>
<evidence type="ECO:0000256" key="4">
    <source>
        <dbReference type="ARBA" id="ARBA00022847"/>
    </source>
</evidence>
<keyword evidence="9" id="KW-1185">Reference proteome</keyword>
<feature type="transmembrane region" description="Helical" evidence="7">
    <location>
        <begin position="170"/>
        <end position="192"/>
    </location>
</feature>
<name>A0A8T2P401_9TELE</name>
<gene>
    <name evidence="8" type="ORF">JZ751_004862</name>
</gene>
<sequence length="291" mass="31816">MEISKIKSHIVKPKGLAIALVSQYGIMPLAAFCFAKVLQLGPIESLAVLIYGCCPGGNMSNVFALAAQGDMNLSIVMTTCSTLLALGMMPLTLYLYCHGIPNIESMVPFTGIIVALIMTLLPCAIGIAINHWVPQHSPKIIKAGMSLSLIGVLVFSVLSAMTFGKTTLMIVTPLLLTTTILLPLSGFLFGYILSAIFRLRPECCRTVAIETCCQNIQVCSTILKVAFAPEVIGPLFLVPYVFVTFQIMEVSLFIISFRCYQRFQAKAKKNLEYQTVDSKAEEMKKNTELQI</sequence>
<proteinExistence type="inferred from homology"/>
<keyword evidence="3 7" id="KW-0812">Transmembrane</keyword>
<keyword evidence="5 7" id="KW-1133">Transmembrane helix</keyword>
<evidence type="ECO:0000313" key="8">
    <source>
        <dbReference type="EMBL" id="KAG9347295.1"/>
    </source>
</evidence>
<dbReference type="InterPro" id="IPR004710">
    <property type="entry name" value="Bilac:Na_transpt"/>
</dbReference>
<reference evidence="8" key="1">
    <citation type="thesis" date="2021" institute="BYU ScholarsArchive" country="Provo, UT, USA">
        <title>Applications of and Algorithms for Genome Assembly and Genomic Analyses with an Emphasis on Marine Teleosts.</title>
        <authorList>
            <person name="Pickett B.D."/>
        </authorList>
    </citation>
    <scope>NUCLEOTIDE SEQUENCE</scope>
    <source>
        <strain evidence="8">HI-2016</strain>
    </source>
</reference>
<feature type="transmembrane region" description="Helical" evidence="7">
    <location>
        <begin position="15"/>
        <end position="34"/>
    </location>
</feature>
<dbReference type="Pfam" id="PF01758">
    <property type="entry name" value="SBF"/>
    <property type="match status" value="1"/>
</dbReference>
<evidence type="ECO:0000256" key="5">
    <source>
        <dbReference type="ARBA" id="ARBA00022989"/>
    </source>
</evidence>